<organism evidence="12 13">
    <name type="scientific">Undibacterium arcticum</name>
    <dbReference type="NCBI Taxonomy" id="1762892"/>
    <lineage>
        <taxon>Bacteria</taxon>
        <taxon>Pseudomonadati</taxon>
        <taxon>Pseudomonadota</taxon>
        <taxon>Betaproteobacteria</taxon>
        <taxon>Burkholderiales</taxon>
        <taxon>Oxalobacteraceae</taxon>
        <taxon>Undibacterium</taxon>
    </lineage>
</organism>
<keyword evidence="6 8" id="KW-0378">Hydrolase</keyword>
<dbReference type="RefSeq" id="WP_390328726.1">
    <property type="nucleotide sequence ID" value="NZ_JBHRTP010000109.1"/>
</dbReference>
<evidence type="ECO:0000256" key="1">
    <source>
        <dbReference type="ARBA" id="ARBA00001946"/>
    </source>
</evidence>
<evidence type="ECO:0000256" key="4">
    <source>
        <dbReference type="ARBA" id="ARBA00022723"/>
    </source>
</evidence>
<dbReference type="PANTHER" id="PTHR13966">
    <property type="entry name" value="ENDONUCLEASE RELATED"/>
    <property type="match status" value="1"/>
</dbReference>
<protein>
    <recommendedName>
        <fullName evidence="8">Endonuclease</fullName>
        <ecNumber evidence="8">3.1.30.-</ecNumber>
    </recommendedName>
</protein>
<dbReference type="EMBL" id="JBHRTP010000109">
    <property type="protein sequence ID" value="MFC3111284.1"/>
    <property type="molecule type" value="Genomic_DNA"/>
</dbReference>
<dbReference type="PANTHER" id="PTHR13966:SF5">
    <property type="entry name" value="ENDONUCLEASE G, MITOCHONDRIAL"/>
    <property type="match status" value="1"/>
</dbReference>
<evidence type="ECO:0000256" key="5">
    <source>
        <dbReference type="ARBA" id="ARBA00022759"/>
    </source>
</evidence>
<feature type="domain" description="DNA/RNA non-specific endonuclease/pyrophosphatase/phosphodiesterase" evidence="11">
    <location>
        <begin position="49"/>
        <end position="238"/>
    </location>
</feature>
<keyword evidence="9" id="KW-0732">Signal</keyword>
<dbReference type="Proteomes" id="UP001595530">
    <property type="component" value="Unassembled WGS sequence"/>
</dbReference>
<dbReference type="Pfam" id="PF01223">
    <property type="entry name" value="Endonuclease_NS"/>
    <property type="match status" value="1"/>
</dbReference>
<dbReference type="InterPro" id="IPR001604">
    <property type="entry name" value="Endo_G_ENPP1-like_dom"/>
</dbReference>
<dbReference type="InterPro" id="IPR018524">
    <property type="entry name" value="DNA/RNA_endonuclease_AS"/>
</dbReference>
<proteinExistence type="inferred from homology"/>
<reference evidence="13" key="1">
    <citation type="journal article" date="2019" name="Int. J. Syst. Evol. Microbiol.">
        <title>The Global Catalogue of Microorganisms (GCM) 10K type strain sequencing project: providing services to taxonomists for standard genome sequencing and annotation.</title>
        <authorList>
            <consortium name="The Broad Institute Genomics Platform"/>
            <consortium name="The Broad Institute Genome Sequencing Center for Infectious Disease"/>
            <person name="Wu L."/>
            <person name="Ma J."/>
        </authorList>
    </citation>
    <scope>NUCLEOTIDE SEQUENCE [LARGE SCALE GENOMIC DNA]</scope>
    <source>
        <strain evidence="13">KCTC 42986</strain>
    </source>
</reference>
<evidence type="ECO:0000256" key="9">
    <source>
        <dbReference type="SAM" id="SignalP"/>
    </source>
</evidence>
<evidence type="ECO:0000256" key="8">
    <source>
        <dbReference type="RuleBase" id="RU366055"/>
    </source>
</evidence>
<comment type="cofactor">
    <cofactor evidence="1 8">
        <name>Mg(2+)</name>
        <dbReference type="ChEBI" id="CHEBI:18420"/>
    </cofactor>
</comment>
<keyword evidence="13" id="KW-1185">Reference proteome</keyword>
<dbReference type="GO" id="GO:0004519">
    <property type="term" value="F:endonuclease activity"/>
    <property type="evidence" value="ECO:0007669"/>
    <property type="project" value="UniProtKB-KW"/>
</dbReference>
<feature type="chain" id="PRO_5045926696" description="Endonuclease" evidence="9">
    <location>
        <begin position="23"/>
        <end position="289"/>
    </location>
</feature>
<dbReference type="InterPro" id="IPR044925">
    <property type="entry name" value="His-Me_finger_sf"/>
</dbReference>
<dbReference type="SMART" id="SM00892">
    <property type="entry name" value="Endonuclease_NS"/>
    <property type="match status" value="1"/>
</dbReference>
<keyword evidence="5 8" id="KW-0255">Endonuclease</keyword>
<dbReference type="InterPro" id="IPR020821">
    <property type="entry name" value="ENPP1-3/EXOG-like_nuc-like"/>
</dbReference>
<feature type="domain" description="ENPP1-3/EXOG-like endonuclease/phosphodiesterase" evidence="10">
    <location>
        <begin position="50"/>
        <end position="238"/>
    </location>
</feature>
<name>A0ABV7FAN3_9BURK</name>
<evidence type="ECO:0000256" key="2">
    <source>
        <dbReference type="ARBA" id="ARBA00010052"/>
    </source>
</evidence>
<evidence type="ECO:0000313" key="12">
    <source>
        <dbReference type="EMBL" id="MFC3111284.1"/>
    </source>
</evidence>
<evidence type="ECO:0000256" key="7">
    <source>
        <dbReference type="ARBA" id="ARBA00022842"/>
    </source>
</evidence>
<evidence type="ECO:0000256" key="3">
    <source>
        <dbReference type="ARBA" id="ARBA00022722"/>
    </source>
</evidence>
<sequence>MNLRLLVIALFLLAGLANVAQAQCHAQYFDGTVPQILNRGMADKTTPLCFEAFAVMHSGVTRTPLWSAEHLTRSNLYQARSLKRVNSFHPEESLPGGFGAELRDYSRSGYDRGHMSPSGDMPSARAQNESFTLANMIPQNADNNRHLWEGIESSTRTMAESRDLYVITGPIFEGNSLQRINGRVFVPTSIFKAIYDPHHRQAAAYITPNAPGMAYQTVSIAELEQRIGINLFPSLPESVKRSKMPLPEPTPHGYNTQAEHVSQYGSGRHHAGYLPAGYTAYRLAKHLLR</sequence>
<dbReference type="Gene3D" id="3.40.570.10">
    <property type="entry name" value="Extracellular Endonuclease, subunit A"/>
    <property type="match status" value="1"/>
</dbReference>
<keyword evidence="4 8" id="KW-0479">Metal-binding</keyword>
<comment type="caution">
    <text evidence="12">The sequence shown here is derived from an EMBL/GenBank/DDBJ whole genome shotgun (WGS) entry which is preliminary data.</text>
</comment>
<dbReference type="PROSITE" id="PS01070">
    <property type="entry name" value="NUCLEASE_NON_SPEC"/>
    <property type="match status" value="1"/>
</dbReference>
<evidence type="ECO:0000259" key="11">
    <source>
        <dbReference type="SMART" id="SM00892"/>
    </source>
</evidence>
<evidence type="ECO:0000259" key="10">
    <source>
        <dbReference type="SMART" id="SM00477"/>
    </source>
</evidence>
<dbReference type="InterPro" id="IPR040255">
    <property type="entry name" value="Non-specific_endonuclease"/>
</dbReference>
<dbReference type="EC" id="3.1.30.-" evidence="8"/>
<feature type="signal peptide" evidence="9">
    <location>
        <begin position="1"/>
        <end position="22"/>
    </location>
</feature>
<keyword evidence="7" id="KW-0460">Magnesium</keyword>
<dbReference type="SMART" id="SM00477">
    <property type="entry name" value="NUC"/>
    <property type="match status" value="1"/>
</dbReference>
<keyword evidence="3 8" id="KW-0540">Nuclease</keyword>
<evidence type="ECO:0000313" key="13">
    <source>
        <dbReference type="Proteomes" id="UP001595530"/>
    </source>
</evidence>
<dbReference type="InterPro" id="IPR044929">
    <property type="entry name" value="DNA/RNA_non-sp_Endonuclease_sf"/>
</dbReference>
<evidence type="ECO:0000256" key="6">
    <source>
        <dbReference type="ARBA" id="ARBA00022801"/>
    </source>
</evidence>
<gene>
    <name evidence="12" type="ORF">ACFOFO_25625</name>
</gene>
<accession>A0ABV7FAN3</accession>
<comment type="similarity">
    <text evidence="2 8">Belongs to the DNA/RNA non-specific endonuclease family.</text>
</comment>
<dbReference type="SUPFAM" id="SSF54060">
    <property type="entry name" value="His-Me finger endonucleases"/>
    <property type="match status" value="1"/>
</dbReference>